<organism evidence="2 3">
    <name type="scientific">Apostasia shenzhenica</name>
    <dbReference type="NCBI Taxonomy" id="1088818"/>
    <lineage>
        <taxon>Eukaryota</taxon>
        <taxon>Viridiplantae</taxon>
        <taxon>Streptophyta</taxon>
        <taxon>Embryophyta</taxon>
        <taxon>Tracheophyta</taxon>
        <taxon>Spermatophyta</taxon>
        <taxon>Magnoliopsida</taxon>
        <taxon>Liliopsida</taxon>
        <taxon>Asparagales</taxon>
        <taxon>Orchidaceae</taxon>
        <taxon>Apostasioideae</taxon>
        <taxon>Apostasia</taxon>
    </lineage>
</organism>
<reference evidence="2 3" key="1">
    <citation type="journal article" date="2017" name="Nature">
        <title>The Apostasia genome and the evolution of orchids.</title>
        <authorList>
            <person name="Zhang G.Q."/>
            <person name="Liu K.W."/>
            <person name="Li Z."/>
            <person name="Lohaus R."/>
            <person name="Hsiao Y.Y."/>
            <person name="Niu S.C."/>
            <person name="Wang J.Y."/>
            <person name="Lin Y.C."/>
            <person name="Xu Q."/>
            <person name="Chen L.J."/>
            <person name="Yoshida K."/>
            <person name="Fujiwara S."/>
            <person name="Wang Z.W."/>
            <person name="Zhang Y.Q."/>
            <person name="Mitsuda N."/>
            <person name="Wang M."/>
            <person name="Liu G.H."/>
            <person name="Pecoraro L."/>
            <person name="Huang H.X."/>
            <person name="Xiao X.J."/>
            <person name="Lin M."/>
            <person name="Wu X.Y."/>
            <person name="Wu W.L."/>
            <person name="Chen Y.Y."/>
            <person name="Chang S.B."/>
            <person name="Sakamoto S."/>
            <person name="Ohme-Takagi M."/>
            <person name="Yagi M."/>
            <person name="Zeng S.J."/>
            <person name="Shen C.Y."/>
            <person name="Yeh C.M."/>
            <person name="Luo Y.B."/>
            <person name="Tsai W.C."/>
            <person name="Van de Peer Y."/>
            <person name="Liu Z.J."/>
        </authorList>
    </citation>
    <scope>NUCLEOTIDE SEQUENCE [LARGE SCALE GENOMIC DNA]</scope>
    <source>
        <strain evidence="3">cv. Shenzhen</strain>
        <tissue evidence="2">Stem</tissue>
    </source>
</reference>
<evidence type="ECO:0000259" key="1">
    <source>
        <dbReference type="Pfam" id="PF12776"/>
    </source>
</evidence>
<accession>A0A2I0APZ9</accession>
<name>A0A2I0APZ9_9ASPA</name>
<dbReference type="Proteomes" id="UP000236161">
    <property type="component" value="Unassembled WGS sequence"/>
</dbReference>
<proteinExistence type="predicted"/>
<feature type="domain" description="Myb/SANT-like" evidence="1">
    <location>
        <begin position="2"/>
        <end position="54"/>
    </location>
</feature>
<dbReference type="Pfam" id="PF12776">
    <property type="entry name" value="Myb_DNA-bind_3"/>
    <property type="match status" value="1"/>
</dbReference>
<keyword evidence="3" id="KW-1185">Reference proteome</keyword>
<sequence>MNEIFHKVYDSKKLKEQWRKYKQRWRLFHEVLQFSGFGWRSDVCRIETSPEVWAIFLEVSVF</sequence>
<dbReference type="AlphaFoldDB" id="A0A2I0APZ9"/>
<evidence type="ECO:0000313" key="3">
    <source>
        <dbReference type="Proteomes" id="UP000236161"/>
    </source>
</evidence>
<dbReference type="InterPro" id="IPR024752">
    <property type="entry name" value="Myb/SANT-like_dom"/>
</dbReference>
<gene>
    <name evidence="2" type="ORF">AXF42_Ash018589</name>
</gene>
<dbReference type="EMBL" id="KZ451963">
    <property type="protein sequence ID" value="PKA57614.1"/>
    <property type="molecule type" value="Genomic_DNA"/>
</dbReference>
<evidence type="ECO:0000313" key="2">
    <source>
        <dbReference type="EMBL" id="PKA57614.1"/>
    </source>
</evidence>
<dbReference type="OrthoDB" id="686198at2759"/>
<protein>
    <recommendedName>
        <fullName evidence="1">Myb/SANT-like domain-containing protein</fullName>
    </recommendedName>
</protein>